<organism evidence="4 5">
    <name type="scientific">Thiosulfativibrio zosterae</name>
    <dbReference type="NCBI Taxonomy" id="2675053"/>
    <lineage>
        <taxon>Bacteria</taxon>
        <taxon>Pseudomonadati</taxon>
        <taxon>Pseudomonadota</taxon>
        <taxon>Gammaproteobacteria</taxon>
        <taxon>Thiotrichales</taxon>
        <taxon>Piscirickettsiaceae</taxon>
        <taxon>Thiosulfativibrio</taxon>
    </lineage>
</organism>
<dbReference type="GO" id="GO:0009279">
    <property type="term" value="C:cell outer membrane"/>
    <property type="evidence" value="ECO:0007669"/>
    <property type="project" value="UniProtKB-SubCell"/>
</dbReference>
<dbReference type="GO" id="GO:1990351">
    <property type="term" value="C:transporter complex"/>
    <property type="evidence" value="ECO:0007669"/>
    <property type="project" value="TreeGrafter"/>
</dbReference>
<dbReference type="AlphaFoldDB" id="A0A6F8PLM3"/>
<dbReference type="EMBL" id="AP021888">
    <property type="protein sequence ID" value="BBP43011.1"/>
    <property type="molecule type" value="Genomic_DNA"/>
</dbReference>
<evidence type="ECO:0000313" key="4">
    <source>
        <dbReference type="EMBL" id="BBP43011.1"/>
    </source>
</evidence>
<dbReference type="KEGG" id="tzo:THMIRHAT_07570"/>
<evidence type="ECO:0000256" key="2">
    <source>
        <dbReference type="HAMAP-Rule" id="MF_01411"/>
    </source>
</evidence>
<accession>A0A6F8PLM3</accession>
<dbReference type="PANTHER" id="PTHR30189:SF1">
    <property type="entry name" value="LPS-ASSEMBLY PROTEIN LPTD"/>
    <property type="match status" value="1"/>
</dbReference>
<keyword evidence="2" id="KW-0472">Membrane</keyword>
<dbReference type="InterPro" id="IPR020889">
    <property type="entry name" value="LipoPS_assembly_LptD"/>
</dbReference>
<evidence type="ECO:0000313" key="5">
    <source>
        <dbReference type="Proteomes" id="UP000501466"/>
    </source>
</evidence>
<dbReference type="HAMAP" id="MF_01411">
    <property type="entry name" value="LPS_assembly_LptD"/>
    <property type="match status" value="1"/>
</dbReference>
<comment type="subcellular location">
    <subcellularLocation>
        <location evidence="2">Cell outer membrane</location>
    </subcellularLocation>
</comment>
<dbReference type="InterPro" id="IPR007543">
    <property type="entry name" value="LptD_C"/>
</dbReference>
<comment type="function">
    <text evidence="2">Together with LptE, is involved in the assembly of lipopolysaccharide (LPS) at the surface of the outer membrane.</text>
</comment>
<dbReference type="Pfam" id="PF04453">
    <property type="entry name" value="LptD"/>
    <property type="match status" value="1"/>
</dbReference>
<comment type="subunit">
    <text evidence="2">Component of the lipopolysaccharide transport and assembly complex. Interacts with LptE and LptA.</text>
</comment>
<comment type="caution">
    <text evidence="2">Lacks conserved residue(s) required for the propagation of feature annotation.</text>
</comment>
<sequence>MSILARKFFPKTAHLSHLIASIVLIGLLPDASVLAAEAQNLDCLPDWIAEPLDVPPNPNTQQKPKSTLEANQLTQPDALTYEVTGKVRLKQPGLVVLSDFARIQRQTQQANLWGQVVIYSEDVMFTAESAELNQTAKTAQAQQVQYQFMDSRAHGRAQALTLDQTQERIQLSDASYTTCRLNPYEWQVRAHQADSRQASGEKLDWELDFSDLDINNLERRIYGYNTLLYFQTVPIFYTPYISFPMDERASGLLFPVFGSRQPLGQDTPESYFALPYYINLAPNADDTLTLIKMQDRGWVVDNELRYLNPYGQIDLTLTGLNDQLTQRDGLASINSSGIVSYGESQAERWRGKLVTTQNWGHGLSGDVLWHEVSDKLFFNDIPVETTLRNLTQTERHVNLNFTQGHFNGQLSLLSYLQLRQDAAYNYEKRPELTLNYADSLPEQLETFSYDLTAQTTEFEIPLEGHTKPEGRRSLLKPSLRYDTQRSYGRLSAQAVANKVHYNLQNTAYNTTGTEELDITVPQFAVHGGLVFERDFSLANRNWVQTLEPEVQYLYVPYQDQSNIPLFDTAAQSLDFSNLFSLNRFSGYDRIGDTNQVSAALTTKFFTEQGEPVAEAGLGQIFYLADRQVQLSGNTVDTDRVSDYFVKLGSTLGPLTLYSTSQYNKDNYELTNANNRLKLDFTPRFKLLLTNAVTNYNQAGEKETLAAGINWQINSRWTLGSYWNYDFTLEQKTEVQHALRYDSCCWASELSVQETQLTNGLYNYSIQYVIELKGLSSVGTTFTDYLNNKLNF</sequence>
<keyword evidence="1 2" id="KW-0998">Cell outer membrane</keyword>
<dbReference type="Proteomes" id="UP000501466">
    <property type="component" value="Chromosome"/>
</dbReference>
<proteinExistence type="inferred from homology"/>
<dbReference type="GO" id="GO:0015920">
    <property type="term" value="P:lipopolysaccharide transport"/>
    <property type="evidence" value="ECO:0007669"/>
    <property type="project" value="InterPro"/>
</dbReference>
<evidence type="ECO:0000259" key="3">
    <source>
        <dbReference type="Pfam" id="PF04453"/>
    </source>
</evidence>
<keyword evidence="2" id="KW-0732">Signal</keyword>
<protein>
    <recommendedName>
        <fullName evidence="2">LPS-assembly protein LptD</fullName>
    </recommendedName>
</protein>
<dbReference type="RefSeq" id="WP_173290855.1">
    <property type="nucleotide sequence ID" value="NZ_AP021888.1"/>
</dbReference>
<dbReference type="GO" id="GO:0043165">
    <property type="term" value="P:Gram-negative-bacterium-type cell outer membrane assembly"/>
    <property type="evidence" value="ECO:0007669"/>
    <property type="project" value="UniProtKB-UniRule"/>
</dbReference>
<feature type="domain" description="LptD C-terminal" evidence="3">
    <location>
        <begin position="348"/>
        <end position="679"/>
    </location>
</feature>
<dbReference type="InterPro" id="IPR050218">
    <property type="entry name" value="LptD"/>
</dbReference>
<reference evidence="5" key="1">
    <citation type="submission" date="2019-11" db="EMBL/GenBank/DDBJ databases">
        <title>Isolation and characterization of two novel species in the genus Thiomicrorhabdus.</title>
        <authorList>
            <person name="Mochizuki J."/>
            <person name="Kojima H."/>
            <person name="Fukui M."/>
        </authorList>
    </citation>
    <scope>NUCLEOTIDE SEQUENCE [LARGE SCALE GENOMIC DNA]</scope>
    <source>
        <strain evidence="5">AkT22</strain>
    </source>
</reference>
<comment type="similarity">
    <text evidence="2">Belongs to the LptD family.</text>
</comment>
<name>A0A6F8PLM3_9GAMM</name>
<evidence type="ECO:0000256" key="1">
    <source>
        <dbReference type="ARBA" id="ARBA00023237"/>
    </source>
</evidence>
<keyword evidence="5" id="KW-1185">Reference proteome</keyword>
<gene>
    <name evidence="2 4" type="primary">lptD</name>
    <name evidence="4" type="ORF">THMIRHAT_07570</name>
</gene>
<dbReference type="PANTHER" id="PTHR30189">
    <property type="entry name" value="LPS-ASSEMBLY PROTEIN"/>
    <property type="match status" value="1"/>
</dbReference>